<dbReference type="EMBL" id="FOVD01000001">
    <property type="protein sequence ID" value="SFN03701.1"/>
    <property type="molecule type" value="Genomic_DNA"/>
</dbReference>
<evidence type="ECO:0000313" key="2">
    <source>
        <dbReference type="Proteomes" id="UP000198769"/>
    </source>
</evidence>
<sequence length="307" mass="35464">MALLPLLMAQCQKQDKKETMELKEYKYKNDKRIVYGLDVTIPGPYEAYVNDILVEQSNETGMHNTLINVNQAILKSGTYNFKIKVYPTAGEEKGIEPQTLSFLKVGLAKYEKIPVGEGAMPGTYQYMESYPIAKIDKPIPFYEVTGKFKVEVPYELEGWSKGQDLRKMDQKVLQEKVVAYYQKLWNILNNGQGDKWIQLTNTRKQETLVFNYYLKEELQNDLTKDITKINDGKQMFIPLENYIMKIYADGKLVSLERNIHTKEMNGKPLDSKGWSPLIRKGKKSGAVDYPVKLYLPENSNDFVIIRK</sequence>
<dbReference type="Proteomes" id="UP000198769">
    <property type="component" value="Unassembled WGS sequence"/>
</dbReference>
<keyword evidence="2" id="KW-1185">Reference proteome</keyword>
<gene>
    <name evidence="1" type="ORF">SAMN05421594_0547</name>
</gene>
<accession>A0A1I4VQY4</accession>
<proteinExistence type="predicted"/>
<organism evidence="1 2">
    <name type="scientific">Chryseobacterium oleae</name>
    <dbReference type="NCBI Taxonomy" id="491207"/>
    <lineage>
        <taxon>Bacteria</taxon>
        <taxon>Pseudomonadati</taxon>
        <taxon>Bacteroidota</taxon>
        <taxon>Flavobacteriia</taxon>
        <taxon>Flavobacteriales</taxon>
        <taxon>Weeksellaceae</taxon>
        <taxon>Chryseobacterium group</taxon>
        <taxon>Chryseobacterium</taxon>
    </lineage>
</organism>
<dbReference type="AlphaFoldDB" id="A0A1I4VQY4"/>
<name>A0A1I4VQY4_CHROL</name>
<protein>
    <submittedName>
        <fullName evidence="1">Uncharacterized protein</fullName>
    </submittedName>
</protein>
<evidence type="ECO:0000313" key="1">
    <source>
        <dbReference type="EMBL" id="SFN03701.1"/>
    </source>
</evidence>
<reference evidence="2" key="1">
    <citation type="submission" date="2016-10" db="EMBL/GenBank/DDBJ databases">
        <authorList>
            <person name="Varghese N."/>
            <person name="Submissions S."/>
        </authorList>
    </citation>
    <scope>NUCLEOTIDE SEQUENCE [LARGE SCALE GENOMIC DNA]</scope>
    <source>
        <strain evidence="2">DSM 25575</strain>
    </source>
</reference>